<keyword evidence="3" id="KW-0408">Iron</keyword>
<dbReference type="InterPro" id="IPR036922">
    <property type="entry name" value="Rieske_2Fe-2S_sf"/>
</dbReference>
<evidence type="ECO:0000256" key="1">
    <source>
        <dbReference type="ARBA" id="ARBA00022714"/>
    </source>
</evidence>
<keyword evidence="7" id="KW-1185">Reference proteome</keyword>
<reference evidence="6 7" key="1">
    <citation type="submission" date="2024-09" db="EMBL/GenBank/DDBJ databases">
        <title>Laminarin stimulates single cell rates of sulfate reduction while oxygen inhibits transcriptomic activity in coastal marine sediment.</title>
        <authorList>
            <person name="Lindsay M."/>
            <person name="Orcutt B."/>
            <person name="Emerson D."/>
            <person name="Stepanauskas R."/>
            <person name="D'Angelo T."/>
        </authorList>
    </citation>
    <scope>NUCLEOTIDE SEQUENCE [LARGE SCALE GENOMIC DNA]</scope>
    <source>
        <strain evidence="6">SAG AM-311-K15</strain>
    </source>
</reference>
<dbReference type="SUPFAM" id="SSF50022">
    <property type="entry name" value="ISP domain"/>
    <property type="match status" value="1"/>
</dbReference>
<keyword evidence="1" id="KW-0001">2Fe-2S</keyword>
<sequence length="153" mass="17291">MPAKTVKRNFWQLLFGITSTKLPRDAKCWSYNDGRVILDLSRAPELKKPGGAIRMEGDKLPVRILVIHGFDGKFHAFHNSCPQSGRRLDPVPGTRTVQCCSFNVSTYDYQGKAIAGSGKRKLKVYPIRDENLSQENITVFRNILETILSIQIQ</sequence>
<gene>
    <name evidence="6" type="ORF">ACFL27_05925</name>
</gene>
<name>A0ABV6YU49_UNCC1</name>
<evidence type="ECO:0000256" key="2">
    <source>
        <dbReference type="ARBA" id="ARBA00022723"/>
    </source>
</evidence>
<protein>
    <submittedName>
        <fullName evidence="6">Rieske (2Fe-2S) protein</fullName>
    </submittedName>
</protein>
<evidence type="ECO:0000313" key="6">
    <source>
        <dbReference type="EMBL" id="MFC1849730.1"/>
    </source>
</evidence>
<evidence type="ECO:0000256" key="3">
    <source>
        <dbReference type="ARBA" id="ARBA00023004"/>
    </source>
</evidence>
<feature type="domain" description="Rieske" evidence="5">
    <location>
        <begin position="64"/>
        <end position="131"/>
    </location>
</feature>
<organism evidence="6 7">
    <name type="scientific">candidate division CSSED10-310 bacterium</name>
    <dbReference type="NCBI Taxonomy" id="2855610"/>
    <lineage>
        <taxon>Bacteria</taxon>
        <taxon>Bacteria division CSSED10-310</taxon>
    </lineage>
</organism>
<keyword evidence="4" id="KW-0411">Iron-sulfur</keyword>
<dbReference type="InterPro" id="IPR017941">
    <property type="entry name" value="Rieske_2Fe-2S"/>
</dbReference>
<comment type="caution">
    <text evidence="6">The sequence shown here is derived from an EMBL/GenBank/DDBJ whole genome shotgun (WGS) entry which is preliminary data.</text>
</comment>
<proteinExistence type="predicted"/>
<evidence type="ECO:0000256" key="4">
    <source>
        <dbReference type="ARBA" id="ARBA00023014"/>
    </source>
</evidence>
<dbReference type="PROSITE" id="PS51296">
    <property type="entry name" value="RIESKE"/>
    <property type="match status" value="1"/>
</dbReference>
<evidence type="ECO:0000259" key="5">
    <source>
        <dbReference type="PROSITE" id="PS51296"/>
    </source>
</evidence>
<dbReference type="Proteomes" id="UP001594351">
    <property type="component" value="Unassembled WGS sequence"/>
</dbReference>
<evidence type="ECO:0000313" key="7">
    <source>
        <dbReference type="Proteomes" id="UP001594351"/>
    </source>
</evidence>
<dbReference type="Gene3D" id="2.102.10.10">
    <property type="entry name" value="Rieske [2Fe-2S] iron-sulphur domain"/>
    <property type="match status" value="1"/>
</dbReference>
<keyword evidence="2" id="KW-0479">Metal-binding</keyword>
<accession>A0ABV6YU49</accession>
<dbReference type="EMBL" id="JBHPBY010000056">
    <property type="protein sequence ID" value="MFC1849730.1"/>
    <property type="molecule type" value="Genomic_DNA"/>
</dbReference>